<dbReference type="EMBL" id="BJLR01000013">
    <property type="protein sequence ID" value="GEA87340.1"/>
    <property type="molecule type" value="Genomic_DNA"/>
</dbReference>
<dbReference type="Gene3D" id="2.60.120.260">
    <property type="entry name" value="Galactose-binding domain-like"/>
    <property type="match status" value="2"/>
</dbReference>
<keyword evidence="1 2" id="KW-0732">Signal</keyword>
<dbReference type="SUPFAM" id="SSF63829">
    <property type="entry name" value="Calcium-dependent phosphotriesterase"/>
    <property type="match status" value="1"/>
</dbReference>
<dbReference type="SUPFAM" id="SSF49785">
    <property type="entry name" value="Galactose-binding domain-like"/>
    <property type="match status" value="2"/>
</dbReference>
<evidence type="ECO:0000313" key="6">
    <source>
        <dbReference type="Proteomes" id="UP000317046"/>
    </source>
</evidence>
<evidence type="ECO:0000256" key="1">
    <source>
        <dbReference type="ARBA" id="ARBA00022729"/>
    </source>
</evidence>
<dbReference type="Gene3D" id="2.60.120.560">
    <property type="entry name" value="Exo-inulinase, domain 1"/>
    <property type="match status" value="1"/>
</dbReference>
<accession>A0A4Y3KWQ0</accession>
<dbReference type="PANTHER" id="PTHR33546">
    <property type="entry name" value="LARGE, MULTIFUNCTIONAL SECRETED PROTEIN-RELATED"/>
    <property type="match status" value="1"/>
</dbReference>
<organism evidence="5 6">
    <name type="scientific">Cellulomonas cellasea</name>
    <dbReference type="NCBI Taxonomy" id="43670"/>
    <lineage>
        <taxon>Bacteria</taxon>
        <taxon>Bacillati</taxon>
        <taxon>Actinomycetota</taxon>
        <taxon>Actinomycetes</taxon>
        <taxon>Micrococcales</taxon>
        <taxon>Cellulomonadaceae</taxon>
        <taxon>Cellulomonas</taxon>
    </lineage>
</organism>
<dbReference type="PROSITE" id="PS51820">
    <property type="entry name" value="PA14"/>
    <property type="match status" value="1"/>
</dbReference>
<evidence type="ECO:0000313" key="5">
    <source>
        <dbReference type="EMBL" id="GEA87340.1"/>
    </source>
</evidence>
<keyword evidence="6" id="KW-1185">Reference proteome</keyword>
<dbReference type="InterPro" id="IPR037524">
    <property type="entry name" value="PA14/GLEYA"/>
</dbReference>
<dbReference type="GO" id="GO:0016787">
    <property type="term" value="F:hydrolase activity"/>
    <property type="evidence" value="ECO:0007669"/>
    <property type="project" value="InterPro"/>
</dbReference>
<dbReference type="NCBIfam" id="NF047446">
    <property type="entry name" value="barrel_OmpL47"/>
    <property type="match status" value="1"/>
</dbReference>
<dbReference type="Pfam" id="PF07691">
    <property type="entry name" value="PA14"/>
    <property type="match status" value="1"/>
</dbReference>
<dbReference type="SMART" id="SM00758">
    <property type="entry name" value="PA14"/>
    <property type="match status" value="1"/>
</dbReference>
<dbReference type="CDD" id="cd04083">
    <property type="entry name" value="CBM35_Lmo2446-like"/>
    <property type="match status" value="2"/>
</dbReference>
<dbReference type="SUPFAM" id="SSF56988">
    <property type="entry name" value="Anthrax protective antigen"/>
    <property type="match status" value="1"/>
</dbReference>
<evidence type="ECO:0008006" key="7">
    <source>
        <dbReference type="Google" id="ProtNLM"/>
    </source>
</evidence>
<dbReference type="InterPro" id="IPR008979">
    <property type="entry name" value="Galactose-bd-like_sf"/>
</dbReference>
<dbReference type="Gene3D" id="3.90.182.10">
    <property type="entry name" value="Toxin - Anthrax Protective Antigen,domain 1"/>
    <property type="match status" value="1"/>
</dbReference>
<feature type="domain" description="CBM6" evidence="3">
    <location>
        <begin position="686"/>
        <end position="814"/>
    </location>
</feature>
<feature type="domain" description="CBM6" evidence="3">
    <location>
        <begin position="1014"/>
        <end position="1142"/>
    </location>
</feature>
<evidence type="ECO:0000259" key="4">
    <source>
        <dbReference type="PROSITE" id="PS51820"/>
    </source>
</evidence>
<feature type="domain" description="PA14" evidence="4">
    <location>
        <begin position="41"/>
        <end position="184"/>
    </location>
</feature>
<dbReference type="PANTHER" id="PTHR33546:SF1">
    <property type="entry name" value="LARGE, MULTIFUNCTIONAL SECRETED PROTEIN"/>
    <property type="match status" value="1"/>
</dbReference>
<proteinExistence type="predicted"/>
<dbReference type="InterPro" id="IPR010496">
    <property type="entry name" value="AL/BT2_dom"/>
</dbReference>
<dbReference type="GO" id="GO:0030246">
    <property type="term" value="F:carbohydrate binding"/>
    <property type="evidence" value="ECO:0007669"/>
    <property type="project" value="InterPro"/>
</dbReference>
<comment type="caution">
    <text evidence="5">The sequence shown here is derived from an EMBL/GenBank/DDBJ whole genome shotgun (WGS) entry which is preliminary data.</text>
</comment>
<dbReference type="Pfam" id="PF16990">
    <property type="entry name" value="CBM_35"/>
    <property type="match status" value="2"/>
</dbReference>
<dbReference type="InterPro" id="IPR006584">
    <property type="entry name" value="Cellulose-bd_IV"/>
</dbReference>
<sequence length="1416" mass="150838">MRPRTARRPKALAALLGLSLLGSAVTATALPAAAADDDLPPQQPGVTLRTYALGVAQQSICQIRPGTTPNVDKHMATIDWTTPEEFGAADNFRSDVIATLHTPVAGEHTFRLTSDDGSRLVVDDQLVVDHDGLHEAIPQDGVITLAAGHHDLLVEYFEAGFDQGLRLEWRTPDSDEFVVVPSSALSTDRDVVRVTAPGTKSCAGDKDTPGDGLRLDAVHPNYTLTDLLPDGFEPMVSALDWTDEGDLVVVTAGSVSPSGPVPDPEPGEVFVLSGVTGETDAEQVTVTKVATGLLNPMGVAAVDGSLYVSERDRLTELTPDTDGDGLLEHRTVAEWPYGGNFHEFAFGLLHDDDYFYVTLSVAIDNGGATTDPQLAENRGTSIRVDRETGDIHYVAGGLRTPNGLGWGPQGELFVMDNQGAWLPSSKLLHIEQDRFFHHYTNPAGPFDGNPVTKPVLWLPQNEISNSPSNPVLLEEGPFAGQMLFGDVTYGGLQRAFLEEVEGEYQGAAFRHTAGLQAGVNRTVVGPDGAVYVGGIGEAGNWSESGKLDYGLQKLTPNGTNAFDMVSMSVTEDGFDVRYTQPLSEGTAQRITQDAEAGYDVHQWRYVPTQQYGGPKIDEEVLLVTGAEVSEDRRTVRLTVDGLKPDRVVHLRSPRPFTDADGDELWSTEAWYTLNAIPGYVAPDDLGYHEAEEAQMLGGASIAMDHSGYSGSGFTAGLQAPGASVTFTTQVDEAGTVPVHLRYANGPNPFQGTKRMSLHVNGVEVDPVEFPSTGDWKTWRTLTRELDLRAGSNTISLRYEEGDDGNVNLDVLRVGADPDICAPDAPEDGYTALFDGTLASLDGWRMAGPGGFGRQADCTLRTQGGLGLLWYTAQEFGEYTLKLDWKLVKDDNGGVFVGFPNPGNDPWVAVEQGYEIQIDASDEADRTTGAIYTFQGADPAAVARALKPVGQWNAYEIEVAGDTIRVHLNGVLVNEFTSTDPARDLSSGFVGLQNHGAGEAVSYRDVRIRSTSSSGTYELEDGELDGGAQVGTEHPGYSGSGYVQGFGGLGAGVTTTVDVDAAGTYPVTLRYANGPHPFAGPKTVSLHVDGTDLGQVTLPSTGEWSVWSSVTVDVPLQEGGNTVTLRHEDGDDGNVNLDRLRVGEVVAASPPVTTATVSPEPVDGWHTAEPTVTLAAEDADGVASTQYRLDDGDWLTYEGPFAVPGEGERTVSFRSTDTRGAVEEPSIVVVAVDTVAPQVAFSGNAGSYTVDQRITIGCAATDPEPGSGIASTTCADVQVPAWTYGLGTRTLTASATDVAGNVGEGATEVSVTVTFRSLRSLVNTFSDRWVTTAVINSTLVRAEHTRNATARRMLLTGVERHIAQQVGKAFTVEEAEVLTPWWRRCAEDSARGARDRAPGSSADLVLPRLCGTSSSGH</sequence>
<dbReference type="RefSeq" id="WP_141372087.1">
    <property type="nucleotide sequence ID" value="NZ_BJLR01000013.1"/>
</dbReference>
<gene>
    <name evidence="5" type="ORF">CCE01nite_12890</name>
</gene>
<name>A0A4Y3KWQ0_9CELL</name>
<dbReference type="PROSITE" id="PS51175">
    <property type="entry name" value="CBM6"/>
    <property type="match status" value="2"/>
</dbReference>
<evidence type="ECO:0000256" key="2">
    <source>
        <dbReference type="SAM" id="SignalP"/>
    </source>
</evidence>
<protein>
    <recommendedName>
        <fullName evidence="7">PA14 domain-containing protein</fullName>
    </recommendedName>
</protein>
<dbReference type="InterPro" id="IPR011658">
    <property type="entry name" value="PA14_dom"/>
</dbReference>
<dbReference type="InterPro" id="IPR005084">
    <property type="entry name" value="CBM6"/>
</dbReference>
<dbReference type="Proteomes" id="UP000317046">
    <property type="component" value="Unassembled WGS sequence"/>
</dbReference>
<reference evidence="5" key="1">
    <citation type="submission" date="2019-06" db="EMBL/GenBank/DDBJ databases">
        <title>Whole genome shotgun sequence of Cellulomonas cellasea NBRC 3753.</title>
        <authorList>
            <person name="Hosoyama A."/>
            <person name="Uohara A."/>
            <person name="Ohji S."/>
            <person name="Ichikawa N."/>
        </authorList>
    </citation>
    <scope>NUCLEOTIDE SEQUENCE [LARGE SCALE GENOMIC DNA]</scope>
    <source>
        <strain evidence="5">NBRC 3753</strain>
    </source>
</reference>
<evidence type="ECO:0000259" key="3">
    <source>
        <dbReference type="PROSITE" id="PS51175"/>
    </source>
</evidence>
<dbReference type="InterPro" id="IPR058094">
    <property type="entry name" value="Ig-like_OmpL47-like"/>
</dbReference>
<feature type="signal peptide" evidence="2">
    <location>
        <begin position="1"/>
        <end position="29"/>
    </location>
</feature>
<dbReference type="Pfam" id="PF06439">
    <property type="entry name" value="3keto-disac_hyd"/>
    <property type="match status" value="1"/>
</dbReference>
<dbReference type="SMART" id="SM00606">
    <property type="entry name" value="CBD_IV"/>
    <property type="match status" value="1"/>
</dbReference>
<feature type="chain" id="PRO_5039650619" description="PA14 domain-containing protein" evidence="2">
    <location>
        <begin position="30"/>
        <end position="1416"/>
    </location>
</feature>